<dbReference type="AlphaFoldDB" id="A0A448YKE9"/>
<evidence type="ECO:0000256" key="1">
    <source>
        <dbReference type="SAM" id="SignalP"/>
    </source>
</evidence>
<name>A0A448YKE9_BRENA</name>
<dbReference type="OrthoDB" id="3986654at2759"/>
<dbReference type="InParanoid" id="A0A448YKE9"/>
<gene>
    <name evidence="2" type="ORF">BRENAR_LOCUS2068</name>
</gene>
<keyword evidence="1" id="KW-0732">Signal</keyword>
<accession>A0A448YKE9</accession>
<sequence length="86" mass="9434">MANISAAKFLGGVLLVAVPLLGSTYFARPTFANAINSKLVQEEIEKKKHHEFSSDVYPRSASQDEIISNYLKTGPGKAREFKPTAH</sequence>
<proteinExistence type="predicted"/>
<reference evidence="2 3" key="1">
    <citation type="submission" date="2018-12" db="EMBL/GenBank/DDBJ databases">
        <authorList>
            <person name="Tiukova I."/>
            <person name="Dainat J."/>
        </authorList>
    </citation>
    <scope>NUCLEOTIDE SEQUENCE [LARGE SCALE GENOMIC DNA]</scope>
</reference>
<keyword evidence="3" id="KW-1185">Reference proteome</keyword>
<evidence type="ECO:0000313" key="3">
    <source>
        <dbReference type="Proteomes" id="UP000290900"/>
    </source>
</evidence>
<organism evidence="2 3">
    <name type="scientific">Brettanomyces naardenensis</name>
    <name type="common">Yeast</name>
    <dbReference type="NCBI Taxonomy" id="13370"/>
    <lineage>
        <taxon>Eukaryota</taxon>
        <taxon>Fungi</taxon>
        <taxon>Dikarya</taxon>
        <taxon>Ascomycota</taxon>
        <taxon>Saccharomycotina</taxon>
        <taxon>Pichiomycetes</taxon>
        <taxon>Pichiales</taxon>
        <taxon>Pichiaceae</taxon>
        <taxon>Brettanomyces</taxon>
    </lineage>
</organism>
<feature type="signal peptide" evidence="1">
    <location>
        <begin position="1"/>
        <end position="32"/>
    </location>
</feature>
<feature type="chain" id="PRO_5019468232" evidence="1">
    <location>
        <begin position="33"/>
        <end position="86"/>
    </location>
</feature>
<dbReference type="EMBL" id="CAACVR010000012">
    <property type="protein sequence ID" value="VEU21333.1"/>
    <property type="molecule type" value="Genomic_DNA"/>
</dbReference>
<protein>
    <submittedName>
        <fullName evidence="2">DEKNAAC102626</fullName>
    </submittedName>
</protein>
<dbReference type="Proteomes" id="UP000290900">
    <property type="component" value="Unassembled WGS sequence"/>
</dbReference>
<evidence type="ECO:0000313" key="2">
    <source>
        <dbReference type="EMBL" id="VEU21333.1"/>
    </source>
</evidence>